<accession>A0A3M5GD69</accession>
<feature type="transmembrane region" description="Helical" evidence="1">
    <location>
        <begin position="982"/>
        <end position="1007"/>
    </location>
</feature>
<feature type="transmembrane region" description="Helical" evidence="1">
    <location>
        <begin position="17"/>
        <end position="34"/>
    </location>
</feature>
<protein>
    <submittedName>
        <fullName evidence="2">RND efflux transporter</fullName>
    </submittedName>
</protein>
<comment type="caution">
    <text evidence="2">The sequence shown here is derived from an EMBL/GenBank/DDBJ whole genome shotgun (WGS) entry which is preliminary data.</text>
</comment>
<evidence type="ECO:0000256" key="1">
    <source>
        <dbReference type="SAM" id="Phobius"/>
    </source>
</evidence>
<feature type="transmembrane region" description="Helical" evidence="1">
    <location>
        <begin position="435"/>
        <end position="454"/>
    </location>
</feature>
<dbReference type="Pfam" id="PF00873">
    <property type="entry name" value="ACR_tran"/>
    <property type="match status" value="1"/>
</dbReference>
<feature type="transmembrane region" description="Helical" evidence="1">
    <location>
        <begin position="882"/>
        <end position="900"/>
    </location>
</feature>
<dbReference type="Gene3D" id="3.30.70.1430">
    <property type="entry name" value="Multidrug efflux transporter AcrB pore domain"/>
    <property type="match status" value="2"/>
</dbReference>
<name>A0A3M5GD69_PSESS</name>
<dbReference type="InterPro" id="IPR027463">
    <property type="entry name" value="AcrB_DN_DC_subdom"/>
</dbReference>
<gene>
    <name evidence="2" type="ORF">ALP59_101737</name>
</gene>
<dbReference type="AlphaFoldDB" id="A0A3M5GD69"/>
<evidence type="ECO:0000313" key="2">
    <source>
        <dbReference type="EMBL" id="RMS84414.1"/>
    </source>
</evidence>
<organism evidence="2 3">
    <name type="scientific">Pseudomonas savastanoi</name>
    <name type="common">Pseudomonas syringae pv. savastanoi</name>
    <dbReference type="NCBI Taxonomy" id="29438"/>
    <lineage>
        <taxon>Bacteria</taxon>
        <taxon>Pseudomonadati</taxon>
        <taxon>Pseudomonadota</taxon>
        <taxon>Gammaproteobacteria</taxon>
        <taxon>Pseudomonadales</taxon>
        <taxon>Pseudomonadaceae</taxon>
        <taxon>Pseudomonas</taxon>
    </lineage>
</organism>
<feature type="transmembrane region" description="Helical" evidence="1">
    <location>
        <begin position="906"/>
        <end position="929"/>
    </location>
</feature>
<dbReference type="InterPro" id="IPR001036">
    <property type="entry name" value="Acrflvin-R"/>
</dbReference>
<dbReference type="RefSeq" id="WP_122269429.1">
    <property type="nucleotide sequence ID" value="NZ_RBSW01000084.1"/>
</dbReference>
<dbReference type="PANTHER" id="PTHR32063">
    <property type="match status" value="1"/>
</dbReference>
<evidence type="ECO:0000313" key="3">
    <source>
        <dbReference type="Proteomes" id="UP000270499"/>
    </source>
</evidence>
<keyword evidence="1" id="KW-0812">Transmembrane</keyword>
<feature type="transmembrane region" description="Helical" evidence="1">
    <location>
        <begin position="523"/>
        <end position="543"/>
    </location>
</feature>
<keyword evidence="1" id="KW-1133">Transmembrane helix</keyword>
<dbReference type="EMBL" id="RBSW01000084">
    <property type="protein sequence ID" value="RMS84414.1"/>
    <property type="molecule type" value="Genomic_DNA"/>
</dbReference>
<sequence>MKGNFNLSEWAIKHQSFVWYLMFVALLMGVFSYMKLGREEDPSFTIKTMIIQTRWPGATVDETLKQVTDRIEKKLEELDSLDYVKSYTRPGESTVFVYLRDTTSAKAIPEIWYQVRKKVDDIRGQFPQGLQGPSFNDEFGDVYGSIYAFTADGFSMRQLRDYVEKVRADIRDVPGLGKVEMIGQQDEVVYLNFSTRKLAALGIDQSQVVQSLQSQNAVTPAGVIEAGPERISVRTSGQFASEKYLAAVNLRINDRFYRLSDIADITRGYTDPPKPLFRFDGKPAIGLAIAMQKGGNIQSFGKALHERMDATTAELPVGIGVHKVSDQAEVVNKAVGGFTSALFEAVIIVLLVSFVSLGFRAGLVVACSIPLVLAMVFVFMEYSGITMQRISLGALIIALGLLVDDAMITVEMMVTRLEMGESKEQAATYAYTSTAFPMLTGTLVTVAGFVPIGLNNSSAGEYTFTLFAVIAVAMLVSWLVAVLFAPVIGVHILSANIKPKSEEPGRIGRAFNGSMLWAMRHRWLAIAITVGLFAASLFSMQFVQNQFFPSSDRPEILVDLNLPQNASINETRKVVDRFEASLKDDPDIERWSTYIGQGALRFYLPLDQQLENPFYAQLVIVSKGLEERSALTARLQKRLRDDFVGIGSYVQALEMGPPVGRPLQYRVSGENIDKVRQHAIELAKLLDHNSHVGEVIYDWNEPGKVLRIDINQDKARQLGLSSEDVAKLMNSVVSGSTVTQVRDDIYLINVIGRAEDAERGTPETLQNLQIVTQTGTSIPLLAFATVGYELEQPLVWRRDRMPTITVKGAVRDAIQPTDLVKQLQPEIDKFAAGLPVGYKVATGGTVEESSKAQGPIASVAPLMLFLMATFLMIQLHSIQKMFLVASVAPLGLIGVVLALIPTGTPLGFVAILGVLALIGIIIRNSVILVTQIDAYERSGYLPWDAVVEATEHRRRPILLTAAAASLGMIPIAREVFWGPMAYAMIGGIIIATLLTLLFLPALYVAWYRIKEPTDEQRREAADKGDGEHAQPAH</sequence>
<dbReference type="PANTHER" id="PTHR32063:SF64">
    <property type="entry name" value="ACRB_ACRD_ACRF FAMILY PROTEIN"/>
    <property type="match status" value="1"/>
</dbReference>
<dbReference type="Gene3D" id="3.30.70.1320">
    <property type="entry name" value="Multidrug efflux transporter AcrB pore domain like"/>
    <property type="match status" value="1"/>
</dbReference>
<dbReference type="Gene3D" id="3.30.70.1440">
    <property type="entry name" value="Multidrug efflux transporter AcrB pore domain"/>
    <property type="match status" value="1"/>
</dbReference>
<dbReference type="GO" id="GO:0042910">
    <property type="term" value="F:xenobiotic transmembrane transporter activity"/>
    <property type="evidence" value="ECO:0007669"/>
    <property type="project" value="TreeGrafter"/>
</dbReference>
<keyword evidence="1" id="KW-0472">Membrane</keyword>
<feature type="transmembrane region" description="Helical" evidence="1">
    <location>
        <begin position="392"/>
        <end position="414"/>
    </location>
</feature>
<feature type="transmembrane region" description="Helical" evidence="1">
    <location>
        <begin position="361"/>
        <end position="380"/>
    </location>
</feature>
<dbReference type="Proteomes" id="UP000270499">
    <property type="component" value="Unassembled WGS sequence"/>
</dbReference>
<dbReference type="PRINTS" id="PR00702">
    <property type="entry name" value="ACRIFLAVINRP"/>
</dbReference>
<proteinExistence type="predicted"/>
<dbReference type="SUPFAM" id="SSF82693">
    <property type="entry name" value="Multidrug efflux transporter AcrB pore domain, PN1, PN2, PC1 and PC2 subdomains"/>
    <property type="match status" value="3"/>
</dbReference>
<feature type="transmembrane region" description="Helical" evidence="1">
    <location>
        <begin position="466"/>
        <end position="493"/>
    </location>
</feature>
<dbReference type="Gene3D" id="3.30.2090.10">
    <property type="entry name" value="Multidrug efflux transporter AcrB TolC docking domain, DN and DC subdomains"/>
    <property type="match status" value="2"/>
</dbReference>
<reference evidence="2 3" key="1">
    <citation type="submission" date="2018-08" db="EMBL/GenBank/DDBJ databases">
        <title>Recombination of ecologically and evolutionarily significant loci maintains genetic cohesion in the Pseudomonas syringae species complex.</title>
        <authorList>
            <person name="Dillon M."/>
            <person name="Thakur S."/>
            <person name="Almeida R.N.D."/>
            <person name="Weir B.S."/>
            <person name="Guttman D.S."/>
        </authorList>
    </citation>
    <scope>NUCLEOTIDE SEQUENCE [LARGE SCALE GENOMIC DNA]</scope>
    <source>
        <strain evidence="2 3">ICMP 9421</strain>
    </source>
</reference>
<dbReference type="GO" id="GO:0005886">
    <property type="term" value="C:plasma membrane"/>
    <property type="evidence" value="ECO:0007669"/>
    <property type="project" value="TreeGrafter"/>
</dbReference>
<dbReference type="SUPFAM" id="SSF82866">
    <property type="entry name" value="Multidrug efflux transporter AcrB transmembrane domain"/>
    <property type="match status" value="2"/>
</dbReference>
<feature type="transmembrane region" description="Helical" evidence="1">
    <location>
        <begin position="856"/>
        <end position="875"/>
    </location>
</feature>
<dbReference type="SUPFAM" id="SSF82714">
    <property type="entry name" value="Multidrug efflux transporter AcrB TolC docking domain, DN and DC subdomains"/>
    <property type="match status" value="2"/>
</dbReference>
<feature type="transmembrane region" description="Helical" evidence="1">
    <location>
        <begin position="334"/>
        <end position="354"/>
    </location>
</feature>
<dbReference type="Gene3D" id="1.20.1640.10">
    <property type="entry name" value="Multidrug efflux transporter AcrB transmembrane domain"/>
    <property type="match status" value="2"/>
</dbReference>